<keyword evidence="1" id="KW-1133">Transmembrane helix</keyword>
<name>A0A0B0PCK6_GOSAR</name>
<dbReference type="Proteomes" id="UP000032142">
    <property type="component" value="Unassembled WGS sequence"/>
</dbReference>
<organism evidence="2 3">
    <name type="scientific">Gossypium arboreum</name>
    <name type="common">Tree cotton</name>
    <name type="synonym">Gossypium nanking</name>
    <dbReference type="NCBI Taxonomy" id="29729"/>
    <lineage>
        <taxon>Eukaryota</taxon>
        <taxon>Viridiplantae</taxon>
        <taxon>Streptophyta</taxon>
        <taxon>Embryophyta</taxon>
        <taxon>Tracheophyta</taxon>
        <taxon>Spermatophyta</taxon>
        <taxon>Magnoliopsida</taxon>
        <taxon>eudicotyledons</taxon>
        <taxon>Gunneridae</taxon>
        <taxon>Pentapetalae</taxon>
        <taxon>rosids</taxon>
        <taxon>malvids</taxon>
        <taxon>Malvales</taxon>
        <taxon>Malvaceae</taxon>
        <taxon>Malvoideae</taxon>
        <taxon>Gossypium</taxon>
    </lineage>
</organism>
<sequence length="34" mass="4179">MPKRKNTERRYTRFSLPFLVFVIFLKFSTSLELL</sequence>
<accession>A0A0B0PCK6</accession>
<feature type="transmembrane region" description="Helical" evidence="1">
    <location>
        <begin position="12"/>
        <end position="31"/>
    </location>
</feature>
<reference evidence="3" key="1">
    <citation type="submission" date="2014-09" db="EMBL/GenBank/DDBJ databases">
        <authorList>
            <person name="Mudge J."/>
            <person name="Ramaraj T."/>
            <person name="Lindquist I.E."/>
            <person name="Bharti A.K."/>
            <person name="Sundararajan A."/>
            <person name="Cameron C.T."/>
            <person name="Woodward J.E."/>
            <person name="May G.D."/>
            <person name="Brubaker C."/>
            <person name="Broadhvest J."/>
            <person name="Wilkins T.A."/>
        </authorList>
    </citation>
    <scope>NUCLEOTIDE SEQUENCE</scope>
    <source>
        <strain evidence="3">cv. AKA8401</strain>
    </source>
</reference>
<keyword evidence="1" id="KW-0812">Transmembrane</keyword>
<keyword evidence="3" id="KW-1185">Reference proteome</keyword>
<protein>
    <submittedName>
        <fullName evidence="2">Uncharacterized protein</fullName>
    </submittedName>
</protein>
<gene>
    <name evidence="2" type="ORF">F383_03424</name>
</gene>
<dbReference type="EMBL" id="KN422257">
    <property type="protein sequence ID" value="KHG22607.1"/>
    <property type="molecule type" value="Genomic_DNA"/>
</dbReference>
<evidence type="ECO:0000256" key="1">
    <source>
        <dbReference type="SAM" id="Phobius"/>
    </source>
</evidence>
<dbReference type="AlphaFoldDB" id="A0A0B0PCK6"/>
<proteinExistence type="predicted"/>
<evidence type="ECO:0000313" key="3">
    <source>
        <dbReference type="Proteomes" id="UP000032142"/>
    </source>
</evidence>
<keyword evidence="1" id="KW-0472">Membrane</keyword>
<evidence type="ECO:0000313" key="2">
    <source>
        <dbReference type="EMBL" id="KHG22607.1"/>
    </source>
</evidence>